<reference evidence="1" key="2">
    <citation type="submission" date="2020-10" db="EMBL/GenBank/DDBJ databases">
        <authorList>
            <person name="Scholz U."/>
            <person name="Mascher M."/>
            <person name="Fiebig A."/>
        </authorList>
    </citation>
    <scope>NUCLEOTIDE SEQUENCE [LARGE SCALE GENOMIC DNA]</scope>
    <source>
        <strain evidence="1">cv. Morex</strain>
    </source>
</reference>
<protein>
    <submittedName>
        <fullName evidence="1">Uncharacterized protein</fullName>
    </submittedName>
</protein>
<organism evidence="1 2">
    <name type="scientific">Hordeum vulgare subsp. vulgare</name>
    <name type="common">Domesticated barley</name>
    <dbReference type="NCBI Taxonomy" id="112509"/>
    <lineage>
        <taxon>Eukaryota</taxon>
        <taxon>Viridiplantae</taxon>
        <taxon>Streptophyta</taxon>
        <taxon>Embryophyta</taxon>
        <taxon>Tracheophyta</taxon>
        <taxon>Spermatophyta</taxon>
        <taxon>Magnoliopsida</taxon>
        <taxon>Liliopsida</taxon>
        <taxon>Poales</taxon>
        <taxon>Poaceae</taxon>
        <taxon>BOP clade</taxon>
        <taxon>Pooideae</taxon>
        <taxon>Triticodae</taxon>
        <taxon>Triticeae</taxon>
        <taxon>Hordeinae</taxon>
        <taxon>Hordeum</taxon>
    </lineage>
</organism>
<evidence type="ECO:0000313" key="2">
    <source>
        <dbReference type="Proteomes" id="UP000011116"/>
    </source>
</evidence>
<reference evidence="2" key="1">
    <citation type="journal article" date="2012" name="Nature">
        <title>A physical, genetic and functional sequence assembly of the barley genome.</title>
        <authorList>
            <consortium name="The International Barley Genome Sequencing Consortium"/>
            <person name="Mayer K.F."/>
            <person name="Waugh R."/>
            <person name="Brown J.W."/>
            <person name="Schulman A."/>
            <person name="Langridge P."/>
            <person name="Platzer M."/>
            <person name="Fincher G.B."/>
            <person name="Muehlbauer G.J."/>
            <person name="Sato K."/>
            <person name="Close T.J."/>
            <person name="Wise R.P."/>
            <person name="Stein N."/>
        </authorList>
    </citation>
    <scope>NUCLEOTIDE SEQUENCE [LARGE SCALE GENOMIC DNA]</scope>
    <source>
        <strain evidence="2">cv. Morex</strain>
    </source>
</reference>
<proteinExistence type="predicted"/>
<dbReference type="PANTHER" id="PTHR43991">
    <property type="entry name" value="WD REPEAT PROTEIN (AFU_ORTHOLOGUE AFUA_8G05640)-RELATED"/>
    <property type="match status" value="1"/>
</dbReference>
<dbReference type="PANTHER" id="PTHR43991:SF21">
    <property type="entry name" value="GAMYB-BINDING PROTEIN"/>
    <property type="match status" value="1"/>
</dbReference>
<sequence length="69" mass="8204">MTDTSAAEARAGKGIQGIPWEKLQITRKDYRKARLEQYKNYENFVQSGELMDKVFNYYKLYLSMFRLTV</sequence>
<dbReference type="AlphaFoldDB" id="A0A8I6XDA8"/>
<name>A0A8I6XDA8_HORVV</name>
<keyword evidence="2" id="KW-1185">Reference proteome</keyword>
<reference evidence="1" key="3">
    <citation type="submission" date="2022-01" db="UniProtKB">
        <authorList>
            <consortium name="EnsemblPlants"/>
        </authorList>
    </citation>
    <scope>IDENTIFICATION</scope>
    <source>
        <strain evidence="1">subsp. vulgare</strain>
    </source>
</reference>
<accession>A0A8I6XDA8</accession>
<dbReference type="Gramene" id="HORVU.MOREX.r3.3HG0317710.1">
    <property type="protein sequence ID" value="HORVU.MOREX.r3.3HG0317710.1.CDS1"/>
    <property type="gene ID" value="HORVU.MOREX.r3.3HG0317710"/>
</dbReference>
<dbReference type="Gramene" id="HORVU.MOREX.r2.3HG0265250.1">
    <property type="protein sequence ID" value="HORVU.MOREX.r2.3HG0265250.1.CDS.1"/>
    <property type="gene ID" value="HORVU.MOREX.r2.3HG0265250"/>
</dbReference>
<dbReference type="Proteomes" id="UP000011116">
    <property type="component" value="Chromosome 3H"/>
</dbReference>
<evidence type="ECO:0000313" key="1">
    <source>
        <dbReference type="EnsemblPlants" id="HORVU.MOREX.r3.3HG0317710.1.CDS1"/>
    </source>
</evidence>
<dbReference type="EnsemblPlants" id="HORVU.MOREX.r3.3HG0317710.1">
    <property type="protein sequence ID" value="HORVU.MOREX.r3.3HG0317710.1.CDS1"/>
    <property type="gene ID" value="HORVU.MOREX.r3.3HG0317710"/>
</dbReference>